<name>A0A8H6U2I1_9AGAR</name>
<dbReference type="OrthoDB" id="3016965at2759"/>
<dbReference type="AlphaFoldDB" id="A0A8H6U2I1"/>
<evidence type="ECO:0008006" key="3">
    <source>
        <dbReference type="Google" id="ProtNLM"/>
    </source>
</evidence>
<evidence type="ECO:0000313" key="2">
    <source>
        <dbReference type="Proteomes" id="UP000620124"/>
    </source>
</evidence>
<protein>
    <recommendedName>
        <fullName evidence="3">F-box domain-containing protein</fullName>
    </recommendedName>
</protein>
<sequence length="225" mass="24907">MPPMLLLNICHAWTDIALSTLALWAAIDVVLPCAKRLNEVLAIWFHRARNHPLAISLQGDFDAEGFHALAEFIWQHGHQMKHLKIRVGNGDGNDAEVDVFGTLIPGPLPLLETVTIRGLIHERALHGPPILDLLRLAPNLVECILDEVVPVWNLNLTSKKLVLPNLRRLMFGLRTQNPDSDDDLLRCLSLPGLEVLSLSGRHVSGYNLFRFFGEVIAAPPRAGSG</sequence>
<dbReference type="EMBL" id="JACAZI010000034">
    <property type="protein sequence ID" value="KAF7328778.1"/>
    <property type="molecule type" value="Genomic_DNA"/>
</dbReference>
<comment type="caution">
    <text evidence="1">The sequence shown here is derived from an EMBL/GenBank/DDBJ whole genome shotgun (WGS) entry which is preliminary data.</text>
</comment>
<accession>A0A8H6U2I1</accession>
<evidence type="ECO:0000313" key="1">
    <source>
        <dbReference type="EMBL" id="KAF7328778.1"/>
    </source>
</evidence>
<proteinExistence type="predicted"/>
<reference evidence="1" key="1">
    <citation type="submission" date="2020-05" db="EMBL/GenBank/DDBJ databases">
        <title>Mycena genomes resolve the evolution of fungal bioluminescence.</title>
        <authorList>
            <person name="Tsai I.J."/>
        </authorList>
    </citation>
    <scope>NUCLEOTIDE SEQUENCE</scope>
    <source>
        <strain evidence="1">CCC161011</strain>
    </source>
</reference>
<organism evidence="1 2">
    <name type="scientific">Mycena venus</name>
    <dbReference type="NCBI Taxonomy" id="2733690"/>
    <lineage>
        <taxon>Eukaryota</taxon>
        <taxon>Fungi</taxon>
        <taxon>Dikarya</taxon>
        <taxon>Basidiomycota</taxon>
        <taxon>Agaricomycotina</taxon>
        <taxon>Agaricomycetes</taxon>
        <taxon>Agaricomycetidae</taxon>
        <taxon>Agaricales</taxon>
        <taxon>Marasmiineae</taxon>
        <taxon>Mycenaceae</taxon>
        <taxon>Mycena</taxon>
    </lineage>
</organism>
<keyword evidence="2" id="KW-1185">Reference proteome</keyword>
<dbReference type="Proteomes" id="UP000620124">
    <property type="component" value="Unassembled WGS sequence"/>
</dbReference>
<gene>
    <name evidence="1" type="ORF">MVEN_02506500</name>
</gene>